<reference evidence="1" key="2">
    <citation type="submission" date="2023-02" db="EMBL/GenBank/DDBJ databases">
        <authorList>
            <consortium name="DOE Joint Genome Institute"/>
            <person name="Mondo S.J."/>
            <person name="Chang Y."/>
            <person name="Wang Y."/>
            <person name="Ahrendt S."/>
            <person name="Andreopoulos W."/>
            <person name="Barry K."/>
            <person name="Beard J."/>
            <person name="Benny G.L."/>
            <person name="Blankenship S."/>
            <person name="Bonito G."/>
            <person name="Cuomo C."/>
            <person name="Desiro A."/>
            <person name="Gervers K.A."/>
            <person name="Hundley H."/>
            <person name="Kuo A."/>
            <person name="LaButti K."/>
            <person name="Lang B.F."/>
            <person name="Lipzen A."/>
            <person name="O'Donnell K."/>
            <person name="Pangilinan J."/>
            <person name="Reynolds N."/>
            <person name="Sandor L."/>
            <person name="Smith M.W."/>
            <person name="Tsang A."/>
            <person name="Grigoriev I.V."/>
            <person name="Stajich J.E."/>
            <person name="Spatafora J.W."/>
        </authorList>
    </citation>
    <scope>NUCLEOTIDE SEQUENCE</scope>
    <source>
        <strain evidence="1">RSA 2281</strain>
    </source>
</reference>
<dbReference type="AlphaFoldDB" id="A0AAD5PE77"/>
<protein>
    <submittedName>
        <fullName evidence="1">Uncharacterized protein</fullName>
    </submittedName>
</protein>
<comment type="caution">
    <text evidence="1">The sequence shown here is derived from an EMBL/GenBank/DDBJ whole genome shotgun (WGS) entry which is preliminary data.</text>
</comment>
<dbReference type="EMBL" id="JAIXMP010000012">
    <property type="protein sequence ID" value="KAI9264145.1"/>
    <property type="molecule type" value="Genomic_DNA"/>
</dbReference>
<keyword evidence="2" id="KW-1185">Reference proteome</keyword>
<organism evidence="1 2">
    <name type="scientific">Phascolomyces articulosus</name>
    <dbReference type="NCBI Taxonomy" id="60185"/>
    <lineage>
        <taxon>Eukaryota</taxon>
        <taxon>Fungi</taxon>
        <taxon>Fungi incertae sedis</taxon>
        <taxon>Mucoromycota</taxon>
        <taxon>Mucoromycotina</taxon>
        <taxon>Mucoromycetes</taxon>
        <taxon>Mucorales</taxon>
        <taxon>Lichtheimiaceae</taxon>
        <taxon>Phascolomyces</taxon>
    </lineage>
</organism>
<sequence length="180" mass="20797">MDMDCYYPLIVFKVQMEDLAFSKHFVPKDINLILYISHHINNCVSIVEQPTCIMNSTDLVISKNYLVGDSVLEILLLEASGWKLRPTLRQVSQYIDHIKVYKAALTTYKLSYSILNRSHHRNRVGLIFFLCVDESCLVNTLEDPENAKTERFDTTIARVDHSINIDIDIMIAMHPNSMFN</sequence>
<accession>A0AAD5PE77</accession>
<name>A0AAD5PE77_9FUNG</name>
<evidence type="ECO:0000313" key="1">
    <source>
        <dbReference type="EMBL" id="KAI9264145.1"/>
    </source>
</evidence>
<proteinExistence type="predicted"/>
<reference evidence="1" key="1">
    <citation type="journal article" date="2022" name="IScience">
        <title>Evolution of zygomycete secretomes and the origins of terrestrial fungal ecologies.</title>
        <authorList>
            <person name="Chang Y."/>
            <person name="Wang Y."/>
            <person name="Mondo S."/>
            <person name="Ahrendt S."/>
            <person name="Andreopoulos W."/>
            <person name="Barry K."/>
            <person name="Beard J."/>
            <person name="Benny G.L."/>
            <person name="Blankenship S."/>
            <person name="Bonito G."/>
            <person name="Cuomo C."/>
            <person name="Desiro A."/>
            <person name="Gervers K.A."/>
            <person name="Hundley H."/>
            <person name="Kuo A."/>
            <person name="LaButti K."/>
            <person name="Lang B.F."/>
            <person name="Lipzen A."/>
            <person name="O'Donnell K."/>
            <person name="Pangilinan J."/>
            <person name="Reynolds N."/>
            <person name="Sandor L."/>
            <person name="Smith M.E."/>
            <person name="Tsang A."/>
            <person name="Grigoriev I.V."/>
            <person name="Stajich J.E."/>
            <person name="Spatafora J.W."/>
        </authorList>
    </citation>
    <scope>NUCLEOTIDE SEQUENCE</scope>
    <source>
        <strain evidence="1">RSA 2281</strain>
    </source>
</reference>
<evidence type="ECO:0000313" key="2">
    <source>
        <dbReference type="Proteomes" id="UP001209540"/>
    </source>
</evidence>
<dbReference type="Proteomes" id="UP001209540">
    <property type="component" value="Unassembled WGS sequence"/>
</dbReference>
<gene>
    <name evidence="1" type="ORF">BDA99DRAFT_536873</name>
</gene>